<proteinExistence type="inferred from homology"/>
<name>A0A1H8LB13_9RHOB</name>
<dbReference type="GO" id="GO:0003677">
    <property type="term" value="F:DNA binding"/>
    <property type="evidence" value="ECO:0007669"/>
    <property type="project" value="UniProtKB-KW"/>
</dbReference>
<dbReference type="Proteomes" id="UP000183002">
    <property type="component" value="Unassembled WGS sequence"/>
</dbReference>
<evidence type="ECO:0000313" key="5">
    <source>
        <dbReference type="Proteomes" id="UP000183002"/>
    </source>
</evidence>
<keyword evidence="2 4" id="KW-0238">DNA-binding</keyword>
<evidence type="ECO:0000256" key="3">
    <source>
        <dbReference type="SAM" id="MobiDB-lite"/>
    </source>
</evidence>
<dbReference type="InterPro" id="IPR000119">
    <property type="entry name" value="Hist_DNA-bd"/>
</dbReference>
<reference evidence="4 5" key="1">
    <citation type="submission" date="2016-10" db="EMBL/GenBank/DDBJ databases">
        <authorList>
            <person name="de Groot N.N."/>
        </authorList>
    </citation>
    <scope>NUCLEOTIDE SEQUENCE [LARGE SCALE GENOMIC DNA]</scope>
    <source>
        <strain evidence="4 5">CGMCC 1.10836</strain>
    </source>
</reference>
<comment type="similarity">
    <text evidence="1">Belongs to the bacterial histone-like protein family.</text>
</comment>
<feature type="region of interest" description="Disordered" evidence="3">
    <location>
        <begin position="136"/>
        <end position="157"/>
    </location>
</feature>
<dbReference type="Pfam" id="PF00216">
    <property type="entry name" value="Bac_DNA_binding"/>
    <property type="match status" value="1"/>
</dbReference>
<keyword evidence="5" id="KW-1185">Reference proteome</keyword>
<feature type="compositionally biased region" description="Low complexity" evidence="3">
    <location>
        <begin position="1"/>
        <end position="16"/>
    </location>
</feature>
<dbReference type="InterPro" id="IPR010992">
    <property type="entry name" value="IHF-like_DNA-bd_dom_sf"/>
</dbReference>
<gene>
    <name evidence="4" type="ORF">SAMN05216227_104020</name>
</gene>
<dbReference type="EMBL" id="FOCO01000040">
    <property type="protein sequence ID" value="SEO02317.1"/>
    <property type="molecule type" value="Genomic_DNA"/>
</dbReference>
<dbReference type="RefSeq" id="WP_231579753.1">
    <property type="nucleotide sequence ID" value="NZ_FOCO01000040.1"/>
</dbReference>
<dbReference type="Gene3D" id="4.10.520.10">
    <property type="entry name" value="IHF-like DNA-binding proteins"/>
    <property type="match status" value="1"/>
</dbReference>
<evidence type="ECO:0000256" key="2">
    <source>
        <dbReference type="ARBA" id="ARBA00023125"/>
    </source>
</evidence>
<dbReference type="AlphaFoldDB" id="A0A1H8LB13"/>
<feature type="region of interest" description="Disordered" evidence="3">
    <location>
        <begin position="1"/>
        <end position="28"/>
    </location>
</feature>
<accession>A0A1H8LB13</accession>
<evidence type="ECO:0000256" key="1">
    <source>
        <dbReference type="ARBA" id="ARBA00010529"/>
    </source>
</evidence>
<dbReference type="GO" id="GO:0030527">
    <property type="term" value="F:structural constituent of chromatin"/>
    <property type="evidence" value="ECO:0007669"/>
    <property type="project" value="InterPro"/>
</dbReference>
<sequence>MATPKTAAAKPKSAKPVETRGPQGVPAPSIKPAAVVVAAVSVVGAPPAMTDQTANADSDSAQAPMLKKQALVDRVVTATGAKKKDVKLILEAALGVLGDALSAGEELNLPPLGKVKVNRQKTEGGAEVLILKLRRGGGKVGAAQDPNEGVAEDDEDD</sequence>
<dbReference type="SUPFAM" id="SSF47729">
    <property type="entry name" value="IHF-like DNA-binding proteins"/>
    <property type="match status" value="1"/>
</dbReference>
<protein>
    <submittedName>
        <fullName evidence="4">DNA-binding protein HU-alpha</fullName>
    </submittedName>
</protein>
<organism evidence="4 5">
    <name type="scientific">Pseudorhodobacter antarcticus</name>
    <dbReference type="NCBI Taxonomy" id="1077947"/>
    <lineage>
        <taxon>Bacteria</taxon>
        <taxon>Pseudomonadati</taxon>
        <taxon>Pseudomonadota</taxon>
        <taxon>Alphaproteobacteria</taxon>
        <taxon>Rhodobacterales</taxon>
        <taxon>Paracoccaceae</taxon>
        <taxon>Pseudorhodobacter</taxon>
    </lineage>
</organism>
<dbReference type="STRING" id="1077947.SAMN05216227_104020"/>
<evidence type="ECO:0000313" key="4">
    <source>
        <dbReference type="EMBL" id="SEO02317.1"/>
    </source>
</evidence>